<name>A0AAD5Y8L2_9FUNG</name>
<feature type="compositionally biased region" description="Basic and acidic residues" evidence="2">
    <location>
        <begin position="164"/>
        <end position="180"/>
    </location>
</feature>
<dbReference type="SUPFAM" id="SSF81324">
    <property type="entry name" value="Voltage-gated potassium channels"/>
    <property type="match status" value="1"/>
</dbReference>
<keyword evidence="3" id="KW-0472">Membrane</keyword>
<dbReference type="InterPro" id="IPR014710">
    <property type="entry name" value="RmlC-like_jellyroll"/>
</dbReference>
<evidence type="ECO:0000256" key="1">
    <source>
        <dbReference type="SAM" id="Coils"/>
    </source>
</evidence>
<protein>
    <submittedName>
        <fullName evidence="5">Potassium/sodium hyperpolarization-activated cyclic nucleotide-gated channel 3</fullName>
    </submittedName>
</protein>
<dbReference type="InterPro" id="IPR051413">
    <property type="entry name" value="K/Na_HCN_channel"/>
</dbReference>
<feature type="compositionally biased region" description="Polar residues" evidence="2">
    <location>
        <begin position="83"/>
        <end position="93"/>
    </location>
</feature>
<evidence type="ECO:0000256" key="3">
    <source>
        <dbReference type="SAM" id="Phobius"/>
    </source>
</evidence>
<feature type="transmembrane region" description="Helical" evidence="3">
    <location>
        <begin position="300"/>
        <end position="318"/>
    </location>
</feature>
<dbReference type="EMBL" id="JADGKB010000002">
    <property type="protein sequence ID" value="KAJ3262213.1"/>
    <property type="molecule type" value="Genomic_DNA"/>
</dbReference>
<dbReference type="PROSITE" id="PS00888">
    <property type="entry name" value="CNMP_BINDING_1"/>
    <property type="match status" value="1"/>
</dbReference>
<feature type="region of interest" description="Disordered" evidence="2">
    <location>
        <begin position="76"/>
        <end position="117"/>
    </location>
</feature>
<keyword evidence="3" id="KW-0812">Transmembrane</keyword>
<dbReference type="GO" id="GO:0003254">
    <property type="term" value="P:regulation of membrane depolarization"/>
    <property type="evidence" value="ECO:0007669"/>
    <property type="project" value="TreeGrafter"/>
</dbReference>
<feature type="coiled-coil region" evidence="1">
    <location>
        <begin position="734"/>
        <end position="766"/>
    </location>
</feature>
<dbReference type="Pfam" id="PF00027">
    <property type="entry name" value="cNMP_binding"/>
    <property type="match status" value="1"/>
</dbReference>
<dbReference type="GO" id="GO:0035725">
    <property type="term" value="P:sodium ion transmembrane transport"/>
    <property type="evidence" value="ECO:0007669"/>
    <property type="project" value="TreeGrafter"/>
</dbReference>
<dbReference type="SMART" id="SM00100">
    <property type="entry name" value="cNMP"/>
    <property type="match status" value="1"/>
</dbReference>
<feature type="region of interest" description="Disordered" evidence="2">
    <location>
        <begin position="158"/>
        <end position="221"/>
    </location>
</feature>
<dbReference type="PANTHER" id="PTHR45689">
    <property type="entry name" value="I[[H]] CHANNEL, ISOFORM E"/>
    <property type="match status" value="1"/>
</dbReference>
<keyword evidence="6" id="KW-1185">Reference proteome</keyword>
<comment type="caution">
    <text evidence="5">The sequence shown here is derived from an EMBL/GenBank/DDBJ whole genome shotgun (WGS) entry which is preliminary data.</text>
</comment>
<feature type="domain" description="Cyclic nucleotide-binding" evidence="4">
    <location>
        <begin position="619"/>
        <end position="735"/>
    </location>
</feature>
<organism evidence="5 6">
    <name type="scientific">Boothiomyces macroporosus</name>
    <dbReference type="NCBI Taxonomy" id="261099"/>
    <lineage>
        <taxon>Eukaryota</taxon>
        <taxon>Fungi</taxon>
        <taxon>Fungi incertae sedis</taxon>
        <taxon>Chytridiomycota</taxon>
        <taxon>Chytridiomycota incertae sedis</taxon>
        <taxon>Chytridiomycetes</taxon>
        <taxon>Rhizophydiales</taxon>
        <taxon>Terramycetaceae</taxon>
        <taxon>Boothiomyces</taxon>
    </lineage>
</organism>
<dbReference type="InterPro" id="IPR018490">
    <property type="entry name" value="cNMP-bd_dom_sf"/>
</dbReference>
<dbReference type="PROSITE" id="PS00889">
    <property type="entry name" value="CNMP_BINDING_2"/>
    <property type="match status" value="1"/>
</dbReference>
<evidence type="ECO:0000259" key="4">
    <source>
        <dbReference type="PROSITE" id="PS50042"/>
    </source>
</evidence>
<dbReference type="PRINTS" id="PR00103">
    <property type="entry name" value="CAMPKINASE"/>
</dbReference>
<dbReference type="Gene3D" id="2.60.120.10">
    <property type="entry name" value="Jelly Rolls"/>
    <property type="match status" value="1"/>
</dbReference>
<sequence length="766" mass="86099">MNQVIIHYETIADVILKMENMQKILRDNFHKINELLLNLPELQNSSEKETLLQIIETSRRKLQVFESGDSSIKTSVESREKSFANSHSNIQLTESKDSSQNDSSLSKNLKDSQPTPIGIPQVAITIQTDNHDPVPLQLGGDSSKDVLKKNPDTVIQLSNTAPAGHEKDIPVKEPSPDSKLKQPQTLAANKPESNVIQKTEQDDVTSKEAAVPKPNPTTGIAVPKRQANLKSTAEKQDIPKTTKAVDKKFDWKNITIQQIIKSKYFTESAMPSASGNTGSVGKLNESPGLLFHPHSIAIQYWNSLYSILTTLIVIYLPLCLACPSTLGYPLYTLSILSTITLLMDSILKYRTGVFIGKHLETDPKKIFEHHIKNYSISFDLLVIIPWVFIADAVAAGSTFDSIYAVRLLSLINVLPFVENLFSKRRVAYLSTTMTNYIRLHGINAALIDSIMILIAMIFYWHWNACSVMILRKLKISEQVLFNTDYDEYSAAVFSAAGEMLANGWGASLPGTNVDRWLTVFNMIVSATFLALFIGNISAFMIGLDSSGKRFNELIEEVNQYIKFKGFGDHLKDRIIKYYQFKYSDGKYFDENRILMELNQPLKQYIALRECQDLIVKVPFFKDGDKFFIAQVVMILKVNYYLPGDYVIEEGTTGDQMYFIASGQVEAIVNGVARAKLSPGSFFGEIALLFGRMKRTASIRAFTHCRLYSLSRKDLNSILELNPSMADRMKQVASERLAQDEKAKATKAKEEQEKQKILKELEAKSKA</sequence>
<feature type="transmembrane region" description="Helical" evidence="3">
    <location>
        <begin position="442"/>
        <end position="462"/>
    </location>
</feature>
<accession>A0AAD5Y8L2</accession>
<reference evidence="5" key="1">
    <citation type="submission" date="2020-05" db="EMBL/GenBank/DDBJ databases">
        <title>Phylogenomic resolution of chytrid fungi.</title>
        <authorList>
            <person name="Stajich J.E."/>
            <person name="Amses K."/>
            <person name="Simmons R."/>
            <person name="Seto K."/>
            <person name="Myers J."/>
            <person name="Bonds A."/>
            <person name="Quandt C.A."/>
            <person name="Barry K."/>
            <person name="Liu P."/>
            <person name="Grigoriev I."/>
            <person name="Longcore J.E."/>
            <person name="James T.Y."/>
        </authorList>
    </citation>
    <scope>NUCLEOTIDE SEQUENCE</scope>
    <source>
        <strain evidence="5">PLAUS21</strain>
    </source>
</reference>
<evidence type="ECO:0000256" key="2">
    <source>
        <dbReference type="SAM" id="MobiDB-lite"/>
    </source>
</evidence>
<feature type="transmembrane region" description="Helical" evidence="3">
    <location>
        <begin position="519"/>
        <end position="543"/>
    </location>
</feature>
<evidence type="ECO:0000313" key="6">
    <source>
        <dbReference type="Proteomes" id="UP001210925"/>
    </source>
</evidence>
<gene>
    <name evidence="5" type="primary">HCN3</name>
    <name evidence="5" type="ORF">HK103_002626</name>
</gene>
<feature type="compositionally biased region" description="Polar residues" evidence="2">
    <location>
        <begin position="181"/>
        <end position="198"/>
    </location>
</feature>
<evidence type="ECO:0000313" key="5">
    <source>
        <dbReference type="EMBL" id="KAJ3262213.1"/>
    </source>
</evidence>
<dbReference type="GO" id="GO:0098855">
    <property type="term" value="C:HCN channel complex"/>
    <property type="evidence" value="ECO:0007669"/>
    <property type="project" value="TreeGrafter"/>
</dbReference>
<proteinExistence type="predicted"/>
<dbReference type="Gene3D" id="1.10.287.70">
    <property type="match status" value="1"/>
</dbReference>
<dbReference type="Gene3D" id="1.10.287.630">
    <property type="entry name" value="Helix hairpin bin"/>
    <property type="match status" value="1"/>
</dbReference>
<dbReference type="Proteomes" id="UP001210925">
    <property type="component" value="Unassembled WGS sequence"/>
</dbReference>
<dbReference type="InterPro" id="IPR000595">
    <property type="entry name" value="cNMP-bd_dom"/>
</dbReference>
<dbReference type="PROSITE" id="PS50042">
    <property type="entry name" value="CNMP_BINDING_3"/>
    <property type="match status" value="1"/>
</dbReference>
<dbReference type="CDD" id="cd00038">
    <property type="entry name" value="CAP_ED"/>
    <property type="match status" value="1"/>
</dbReference>
<feature type="transmembrane region" description="Helical" evidence="3">
    <location>
        <begin position="330"/>
        <end position="347"/>
    </location>
</feature>
<dbReference type="PANTHER" id="PTHR45689:SF15">
    <property type="entry name" value="TETRAMERIC POTASSIUM-SELECTIVE CYCLIC NUCLEOTIDE GATED CHANNEL"/>
    <property type="match status" value="1"/>
</dbReference>
<dbReference type="GO" id="GO:0005249">
    <property type="term" value="F:voltage-gated potassium channel activity"/>
    <property type="evidence" value="ECO:0007669"/>
    <property type="project" value="TreeGrafter"/>
</dbReference>
<dbReference type="AlphaFoldDB" id="A0AAD5Y8L2"/>
<dbReference type="InterPro" id="IPR018488">
    <property type="entry name" value="cNMP-bd_CS"/>
</dbReference>
<feature type="transmembrane region" description="Helical" evidence="3">
    <location>
        <begin position="401"/>
        <end position="421"/>
    </location>
</feature>
<keyword evidence="1" id="KW-0175">Coiled coil</keyword>
<dbReference type="SUPFAM" id="SSF51206">
    <property type="entry name" value="cAMP-binding domain-like"/>
    <property type="match status" value="1"/>
</dbReference>
<keyword evidence="3" id="KW-1133">Transmembrane helix</keyword>